<evidence type="ECO:0000259" key="9">
    <source>
        <dbReference type="Pfam" id="PF01138"/>
    </source>
</evidence>
<dbReference type="GO" id="GO:0000176">
    <property type="term" value="C:nuclear exosome (RNase complex)"/>
    <property type="evidence" value="ECO:0000318"/>
    <property type="project" value="GO_Central"/>
</dbReference>
<protein>
    <recommendedName>
        <fullName evidence="8">Putative exosome complex component RRP41</fullName>
    </recommendedName>
</protein>
<dbReference type="GO" id="GO:0071051">
    <property type="term" value="P:poly(A)-dependent snoRNA 3'-end processing"/>
    <property type="evidence" value="ECO:0000318"/>
    <property type="project" value="GO_Central"/>
</dbReference>
<reference evidence="10" key="3">
    <citation type="submission" date="2025-08" db="UniProtKB">
        <authorList>
            <consortium name="Ensembl"/>
        </authorList>
    </citation>
    <scope>IDENTIFICATION</scope>
</reference>
<dbReference type="SUPFAM" id="SSF54211">
    <property type="entry name" value="Ribosomal protein S5 domain 2-like"/>
    <property type="match status" value="1"/>
</dbReference>
<dbReference type="EMBL" id="EAAA01001701">
    <property type="status" value="NOT_ANNOTATED_CDS"/>
    <property type="molecule type" value="Genomic_DNA"/>
</dbReference>
<comment type="subcellular location">
    <subcellularLocation>
        <location evidence="1">Cytoplasm</location>
    </subcellularLocation>
    <subcellularLocation>
        <location evidence="2">Nucleus</location>
        <location evidence="2">Nucleolus</location>
    </subcellularLocation>
</comment>
<dbReference type="STRING" id="7719.ENSCINP00000019449"/>
<dbReference type="Pfam" id="PF01138">
    <property type="entry name" value="RNase_PH"/>
    <property type="match status" value="1"/>
</dbReference>
<dbReference type="FunFam" id="3.30.230.70:FF:000004">
    <property type="entry name" value="Exosome complex component Rrp41"/>
    <property type="match status" value="1"/>
</dbReference>
<reference evidence="11" key="1">
    <citation type="journal article" date="2002" name="Science">
        <title>The draft genome of Ciona intestinalis: insights into chordate and vertebrate origins.</title>
        <authorList>
            <person name="Dehal P."/>
            <person name="Satou Y."/>
            <person name="Campbell R.K."/>
            <person name="Chapman J."/>
            <person name="Degnan B."/>
            <person name="De Tomaso A."/>
            <person name="Davidson B."/>
            <person name="Di Gregorio A."/>
            <person name="Gelpke M."/>
            <person name="Goodstein D.M."/>
            <person name="Harafuji N."/>
            <person name="Hastings K.E."/>
            <person name="Ho I."/>
            <person name="Hotta K."/>
            <person name="Huang W."/>
            <person name="Kawashima T."/>
            <person name="Lemaire P."/>
            <person name="Martinez D."/>
            <person name="Meinertzhagen I.A."/>
            <person name="Necula S."/>
            <person name="Nonaka M."/>
            <person name="Putnam N."/>
            <person name="Rash S."/>
            <person name="Saiga H."/>
            <person name="Satake M."/>
            <person name="Terry A."/>
            <person name="Yamada L."/>
            <person name="Wang H.G."/>
            <person name="Awazu S."/>
            <person name="Azumi K."/>
            <person name="Boore J."/>
            <person name="Branno M."/>
            <person name="Chin-Bow S."/>
            <person name="DeSantis R."/>
            <person name="Doyle S."/>
            <person name="Francino P."/>
            <person name="Keys D.N."/>
            <person name="Haga S."/>
            <person name="Hayashi H."/>
            <person name="Hino K."/>
            <person name="Imai K.S."/>
            <person name="Inaba K."/>
            <person name="Kano S."/>
            <person name="Kobayashi K."/>
            <person name="Kobayashi M."/>
            <person name="Lee B.I."/>
            <person name="Makabe K.W."/>
            <person name="Manohar C."/>
            <person name="Matassi G."/>
            <person name="Medina M."/>
            <person name="Mochizuki Y."/>
            <person name="Mount S."/>
            <person name="Morishita T."/>
            <person name="Miura S."/>
            <person name="Nakayama A."/>
            <person name="Nishizaka S."/>
            <person name="Nomoto H."/>
            <person name="Ohta F."/>
            <person name="Oishi K."/>
            <person name="Rigoutsos I."/>
            <person name="Sano M."/>
            <person name="Sasaki A."/>
            <person name="Sasakura Y."/>
            <person name="Shoguchi E."/>
            <person name="Shin-i T."/>
            <person name="Spagnuolo A."/>
            <person name="Stainier D."/>
            <person name="Suzuki M.M."/>
            <person name="Tassy O."/>
            <person name="Takatori N."/>
            <person name="Tokuoka M."/>
            <person name="Yagi K."/>
            <person name="Yoshizaki F."/>
            <person name="Wada S."/>
            <person name="Zhang C."/>
            <person name="Hyatt P.D."/>
            <person name="Larimer F."/>
            <person name="Detter C."/>
            <person name="Doggett N."/>
            <person name="Glavina T."/>
            <person name="Hawkins T."/>
            <person name="Richardson P."/>
            <person name="Lucas S."/>
            <person name="Kohara Y."/>
            <person name="Levine M."/>
            <person name="Satoh N."/>
            <person name="Rokhsar D.S."/>
        </authorList>
    </citation>
    <scope>NUCLEOTIDE SEQUENCE [LARGE SCALE GENOMIC DNA]</scope>
</reference>
<evidence type="ECO:0000256" key="1">
    <source>
        <dbReference type="ARBA" id="ARBA00004496"/>
    </source>
</evidence>
<comment type="function">
    <text evidence="6">Non-catalytic component of the RNA exosome complex which has 3'-&gt;5' exoribonuclease activity and participates in a multitude of cellular RNA processing and degradation events.</text>
</comment>
<evidence type="ECO:0000256" key="4">
    <source>
        <dbReference type="ARBA" id="ARBA00022490"/>
    </source>
</evidence>
<dbReference type="GO" id="GO:0016075">
    <property type="term" value="P:rRNA catabolic process"/>
    <property type="evidence" value="ECO:0000318"/>
    <property type="project" value="GO_Central"/>
</dbReference>
<dbReference type="Ensembl" id="ENSCINT00000019449.3">
    <property type="protein sequence ID" value="ENSCINP00000019449.3"/>
    <property type="gene ID" value="ENSCING00000009562.3"/>
</dbReference>
<dbReference type="GO" id="GO:0003723">
    <property type="term" value="F:RNA binding"/>
    <property type="evidence" value="ECO:0000318"/>
    <property type="project" value="GO_Central"/>
</dbReference>
<keyword evidence="11" id="KW-1185">Reference proteome</keyword>
<comment type="similarity">
    <text evidence="3">Belongs to the RNase PH family.</text>
</comment>
<dbReference type="GO" id="GO:0034475">
    <property type="term" value="P:U4 snRNA 3'-end processing"/>
    <property type="evidence" value="ECO:0000318"/>
    <property type="project" value="GO_Central"/>
</dbReference>
<dbReference type="InterPro" id="IPR027408">
    <property type="entry name" value="PNPase/RNase_PH_dom_sf"/>
</dbReference>
<dbReference type="PANTHER" id="PTHR11953:SF0">
    <property type="entry name" value="EXOSOME COMPLEX COMPONENT RRP41"/>
    <property type="match status" value="1"/>
</dbReference>
<proteinExistence type="inferred from homology"/>
<dbReference type="GO" id="GO:0000177">
    <property type="term" value="C:cytoplasmic exosome (RNase complex)"/>
    <property type="evidence" value="ECO:0000318"/>
    <property type="project" value="GO_Central"/>
</dbReference>
<dbReference type="InParanoid" id="F6TKH9"/>
<reference evidence="10" key="4">
    <citation type="submission" date="2025-09" db="UniProtKB">
        <authorList>
            <consortium name="Ensembl"/>
        </authorList>
    </citation>
    <scope>IDENTIFICATION</scope>
</reference>
<reference evidence="10" key="2">
    <citation type="journal article" date="2008" name="Genome Biol.">
        <title>Improved genome assembly and evidence-based global gene model set for the chordate Ciona intestinalis: new insight into intron and operon populations.</title>
        <authorList>
            <person name="Satou Y."/>
            <person name="Mineta K."/>
            <person name="Ogasawara M."/>
            <person name="Sasakura Y."/>
            <person name="Shoguchi E."/>
            <person name="Ueno K."/>
            <person name="Yamada L."/>
            <person name="Matsumoto J."/>
            <person name="Wasserscheid J."/>
            <person name="Dewar K."/>
            <person name="Wiley G.B."/>
            <person name="Macmil S.L."/>
            <person name="Roe B.A."/>
            <person name="Zeller R.W."/>
            <person name="Hastings K.E."/>
            <person name="Lemaire P."/>
            <person name="Lindquist E."/>
            <person name="Endo T."/>
            <person name="Hotta K."/>
            <person name="Inaba K."/>
        </authorList>
    </citation>
    <scope>NUCLEOTIDE SEQUENCE [LARGE SCALE GENOMIC DNA]</scope>
    <source>
        <strain evidence="10">wild type</strain>
    </source>
</reference>
<evidence type="ECO:0000256" key="6">
    <source>
        <dbReference type="ARBA" id="ARBA00058393"/>
    </source>
</evidence>
<keyword evidence="4" id="KW-0963">Cytoplasm</keyword>
<dbReference type="HOGENOM" id="CLU_063514_0_0_1"/>
<dbReference type="AlphaFoldDB" id="F6TKH9"/>
<dbReference type="InterPro" id="IPR050080">
    <property type="entry name" value="RNase_PH"/>
</dbReference>
<dbReference type="OMA" id="RYNMAPF"/>
<keyword evidence="5" id="KW-0271">Exosome</keyword>
<evidence type="ECO:0000313" key="10">
    <source>
        <dbReference type="Ensembl" id="ENSCINP00000019449.3"/>
    </source>
</evidence>
<dbReference type="GO" id="GO:0005730">
    <property type="term" value="C:nucleolus"/>
    <property type="evidence" value="ECO:0000318"/>
    <property type="project" value="GO_Central"/>
</dbReference>
<dbReference type="CDD" id="cd11370">
    <property type="entry name" value="RNase_PH_RRP41"/>
    <property type="match status" value="1"/>
</dbReference>
<evidence type="ECO:0000313" key="11">
    <source>
        <dbReference type="Proteomes" id="UP000008144"/>
    </source>
</evidence>
<evidence type="ECO:0000256" key="8">
    <source>
        <dbReference type="ARBA" id="ARBA00073078"/>
    </source>
</evidence>
<accession>F6TKH9</accession>
<evidence type="ECO:0000256" key="3">
    <source>
        <dbReference type="ARBA" id="ARBA00006678"/>
    </source>
</evidence>
<evidence type="ECO:0000256" key="2">
    <source>
        <dbReference type="ARBA" id="ARBA00004604"/>
    </source>
</evidence>
<evidence type="ECO:0000256" key="5">
    <source>
        <dbReference type="ARBA" id="ARBA00022835"/>
    </source>
</evidence>
<feature type="domain" description="Exoribonuclease phosphorolytic" evidence="9">
    <location>
        <begin position="18"/>
        <end position="149"/>
    </location>
</feature>
<dbReference type="GO" id="GO:0071028">
    <property type="term" value="P:nuclear mRNA surveillance"/>
    <property type="evidence" value="ECO:0000318"/>
    <property type="project" value="GO_Central"/>
</dbReference>
<dbReference type="InterPro" id="IPR036345">
    <property type="entry name" value="ExoRNase_PH_dom2_sf"/>
</dbReference>
<dbReference type="InterPro" id="IPR020568">
    <property type="entry name" value="Ribosomal_Su5_D2-typ_SF"/>
</dbReference>
<organism evidence="10 11">
    <name type="scientific">Ciona intestinalis</name>
    <name type="common">Transparent sea squirt</name>
    <name type="synonym">Ascidia intestinalis</name>
    <dbReference type="NCBI Taxonomy" id="7719"/>
    <lineage>
        <taxon>Eukaryota</taxon>
        <taxon>Metazoa</taxon>
        <taxon>Chordata</taxon>
        <taxon>Tunicata</taxon>
        <taxon>Ascidiacea</taxon>
        <taxon>Phlebobranchia</taxon>
        <taxon>Cionidae</taxon>
        <taxon>Ciona</taxon>
    </lineage>
</organism>
<dbReference type="GeneTree" id="ENSGT00940000153348"/>
<sequence>FELISDEGYRFDGRKPSELRRVRCNMGVFTQADGSAYIEQGNTKVLAAIYGPHEASNNMRSRVCLDKCFINCEFSQAMFSSAERKKRSRGDRKGKDMSAHIKQTFEAAVRTQLYPRSQIDIYLQVLHSDGSLYCACVNAATLALIDAGIAMKDYVCACSASLTKETSLIDINHVEELAGCAEFSAAIMPKLDQIIYSELNGRIHQDELGQLVDAVTNGCKDIFAVIDRFEVITDNTEIAVSPRSLHS</sequence>
<dbReference type="SUPFAM" id="SSF55666">
    <property type="entry name" value="Ribonuclease PH domain 2-like"/>
    <property type="match status" value="1"/>
</dbReference>
<name>F6TKH9_CIOIN</name>
<dbReference type="Gene3D" id="3.30.230.70">
    <property type="entry name" value="GHMP Kinase, N-terminal domain"/>
    <property type="match status" value="1"/>
</dbReference>
<dbReference type="PANTHER" id="PTHR11953">
    <property type="entry name" value="EXOSOME COMPLEX COMPONENT"/>
    <property type="match status" value="1"/>
</dbReference>
<dbReference type="InterPro" id="IPR001247">
    <property type="entry name" value="ExoRNase_PH_dom1"/>
</dbReference>
<dbReference type="Proteomes" id="UP000008144">
    <property type="component" value="Chromosome 3"/>
</dbReference>
<comment type="subunit">
    <text evidence="7">Component of the RNA exosome complex.</text>
</comment>
<evidence type="ECO:0000256" key="7">
    <source>
        <dbReference type="ARBA" id="ARBA00062379"/>
    </source>
</evidence>
<dbReference type="FunCoup" id="F6TKH9">
    <property type="interactions" value="664"/>
</dbReference>